<keyword evidence="3" id="KW-1185">Reference proteome</keyword>
<gene>
    <name evidence="2" type="ORF">EJ04DRAFT_50770</name>
</gene>
<dbReference type="Proteomes" id="UP000799444">
    <property type="component" value="Unassembled WGS sequence"/>
</dbReference>
<reference evidence="2" key="1">
    <citation type="journal article" date="2020" name="Stud. Mycol.">
        <title>101 Dothideomycetes genomes: a test case for predicting lifestyles and emergence of pathogens.</title>
        <authorList>
            <person name="Haridas S."/>
            <person name="Albert R."/>
            <person name="Binder M."/>
            <person name="Bloem J."/>
            <person name="Labutti K."/>
            <person name="Salamov A."/>
            <person name="Andreopoulos B."/>
            <person name="Baker S."/>
            <person name="Barry K."/>
            <person name="Bills G."/>
            <person name="Bluhm B."/>
            <person name="Cannon C."/>
            <person name="Castanera R."/>
            <person name="Culley D."/>
            <person name="Daum C."/>
            <person name="Ezra D."/>
            <person name="Gonzalez J."/>
            <person name="Henrissat B."/>
            <person name="Kuo A."/>
            <person name="Liang C."/>
            <person name="Lipzen A."/>
            <person name="Lutzoni F."/>
            <person name="Magnuson J."/>
            <person name="Mondo S."/>
            <person name="Nolan M."/>
            <person name="Ohm R."/>
            <person name="Pangilinan J."/>
            <person name="Park H.-J."/>
            <person name="Ramirez L."/>
            <person name="Alfaro M."/>
            <person name="Sun H."/>
            <person name="Tritt A."/>
            <person name="Yoshinaga Y."/>
            <person name="Zwiers L.-H."/>
            <person name="Turgeon B."/>
            <person name="Goodwin S."/>
            <person name="Spatafora J."/>
            <person name="Crous P."/>
            <person name="Grigoriev I."/>
        </authorList>
    </citation>
    <scope>NUCLEOTIDE SEQUENCE</scope>
    <source>
        <strain evidence="2">CBS 125425</strain>
    </source>
</reference>
<sequence length="234" mass="24989">MLRSSPSLLWKLSVSALLLLLSSPISAAPTRTRCRCVVLDADSPSPQPPSSQTSLPQADICTNLGPQLEHFRFADPELYRAVMDAHSEPASITPTEHDLRPLPTDVLSKLAERDAMYGEAVGGAPAQRIVCQSVPEGVEGAYSASQSTLLLLQIIVAVAILGCVAEGISALTNWFEPKVAVASAAPEPSVQLSGDEKRLYALSASDRFLGNGEKALALDVECDYDDDEMDRPVM</sequence>
<dbReference type="AlphaFoldDB" id="A0A9P4V6I7"/>
<proteinExistence type="predicted"/>
<dbReference type="OrthoDB" id="3936754at2759"/>
<feature type="signal peptide" evidence="1">
    <location>
        <begin position="1"/>
        <end position="27"/>
    </location>
</feature>
<dbReference type="EMBL" id="ML996109">
    <property type="protein sequence ID" value="KAF2738358.1"/>
    <property type="molecule type" value="Genomic_DNA"/>
</dbReference>
<feature type="chain" id="PRO_5040221547" evidence="1">
    <location>
        <begin position="28"/>
        <end position="234"/>
    </location>
</feature>
<protein>
    <submittedName>
        <fullName evidence="2">Uncharacterized protein</fullName>
    </submittedName>
</protein>
<name>A0A9P4V6I7_9PLEO</name>
<keyword evidence="1" id="KW-0732">Signal</keyword>
<evidence type="ECO:0000313" key="3">
    <source>
        <dbReference type="Proteomes" id="UP000799444"/>
    </source>
</evidence>
<accession>A0A9P4V6I7</accession>
<organism evidence="2 3">
    <name type="scientific">Polyplosphaeria fusca</name>
    <dbReference type="NCBI Taxonomy" id="682080"/>
    <lineage>
        <taxon>Eukaryota</taxon>
        <taxon>Fungi</taxon>
        <taxon>Dikarya</taxon>
        <taxon>Ascomycota</taxon>
        <taxon>Pezizomycotina</taxon>
        <taxon>Dothideomycetes</taxon>
        <taxon>Pleosporomycetidae</taxon>
        <taxon>Pleosporales</taxon>
        <taxon>Tetraplosphaeriaceae</taxon>
        <taxon>Polyplosphaeria</taxon>
    </lineage>
</organism>
<evidence type="ECO:0000313" key="2">
    <source>
        <dbReference type="EMBL" id="KAF2738358.1"/>
    </source>
</evidence>
<comment type="caution">
    <text evidence="2">The sequence shown here is derived from an EMBL/GenBank/DDBJ whole genome shotgun (WGS) entry which is preliminary data.</text>
</comment>
<evidence type="ECO:0000256" key="1">
    <source>
        <dbReference type="SAM" id="SignalP"/>
    </source>
</evidence>